<dbReference type="EC" id="4.1.2.48" evidence="7"/>
<keyword evidence="4 7" id="KW-0456">Lyase</keyword>
<comment type="similarity">
    <text evidence="2">Belongs to the threonine aldolase family.</text>
</comment>
<dbReference type="Proteomes" id="UP001161757">
    <property type="component" value="Unassembled WGS sequence"/>
</dbReference>
<dbReference type="InterPro" id="IPR001597">
    <property type="entry name" value="ArAA_b-elim_lyase/Thr_aldolase"/>
</dbReference>
<comment type="caution">
    <text evidence="7">The sequence shown here is derived from an EMBL/GenBank/DDBJ whole genome shotgun (WGS) entry which is preliminary data.</text>
</comment>
<evidence type="ECO:0000256" key="3">
    <source>
        <dbReference type="ARBA" id="ARBA00022898"/>
    </source>
</evidence>
<dbReference type="GO" id="GO:0006567">
    <property type="term" value="P:L-threonine catabolic process"/>
    <property type="evidence" value="ECO:0007669"/>
    <property type="project" value="TreeGrafter"/>
</dbReference>
<evidence type="ECO:0000256" key="5">
    <source>
        <dbReference type="PIRSR" id="PIRSR017617-1"/>
    </source>
</evidence>
<evidence type="ECO:0000313" key="7">
    <source>
        <dbReference type="EMBL" id="KAJ8993087.1"/>
    </source>
</evidence>
<evidence type="ECO:0000256" key="1">
    <source>
        <dbReference type="ARBA" id="ARBA00001933"/>
    </source>
</evidence>
<evidence type="ECO:0000256" key="2">
    <source>
        <dbReference type="ARBA" id="ARBA00006966"/>
    </source>
</evidence>
<dbReference type="Gene3D" id="3.90.1150.10">
    <property type="entry name" value="Aspartate Aminotransferase, domain 1"/>
    <property type="match status" value="1"/>
</dbReference>
<gene>
    <name evidence="7" type="ORF">HRR80_003122</name>
</gene>
<keyword evidence="3" id="KW-0663">Pyridoxal phosphate</keyword>
<proteinExistence type="inferred from homology"/>
<name>A0AAN6F078_EXODE</name>
<feature type="domain" description="Aromatic amino acid beta-eliminating lyase/threonine aldolase" evidence="6">
    <location>
        <begin position="1"/>
        <end position="271"/>
    </location>
</feature>
<dbReference type="InterPro" id="IPR015424">
    <property type="entry name" value="PyrdxlP-dep_Trfase"/>
</dbReference>
<feature type="modified residue" description="N6-(pyridoxal phosphate)lysine" evidence="5">
    <location>
        <position position="175"/>
    </location>
</feature>
<evidence type="ECO:0000259" key="6">
    <source>
        <dbReference type="Pfam" id="PF01212"/>
    </source>
</evidence>
<protein>
    <submittedName>
        <fullName evidence="7">Secondary metabolism biosynthetic enzyme</fullName>
        <ecNumber evidence="7">4.1.2.48</ecNumber>
    </submittedName>
</protein>
<dbReference type="EMBL" id="JAJGCB010000004">
    <property type="protein sequence ID" value="KAJ8993087.1"/>
    <property type="molecule type" value="Genomic_DNA"/>
</dbReference>
<reference evidence="7" key="1">
    <citation type="submission" date="2023-01" db="EMBL/GenBank/DDBJ databases">
        <title>Exophiala dermititidis isolated from Cystic Fibrosis Patient.</title>
        <authorList>
            <person name="Kurbessoian T."/>
            <person name="Crocker A."/>
            <person name="Murante D."/>
            <person name="Hogan D.A."/>
            <person name="Stajich J.E."/>
        </authorList>
    </citation>
    <scope>NUCLEOTIDE SEQUENCE</scope>
    <source>
        <strain evidence="7">Ex8</strain>
    </source>
</reference>
<comment type="cofactor">
    <cofactor evidence="1">
        <name>pyridoxal 5'-phosphate</name>
        <dbReference type="ChEBI" id="CHEBI:597326"/>
    </cofactor>
</comment>
<dbReference type="PIRSF" id="PIRSF017617">
    <property type="entry name" value="Thr_aldolase"/>
    <property type="match status" value="1"/>
</dbReference>
<dbReference type="SUPFAM" id="SSF53383">
    <property type="entry name" value="PLP-dependent transferases"/>
    <property type="match status" value="1"/>
</dbReference>
<accession>A0AAN6F078</accession>
<dbReference type="InterPro" id="IPR023603">
    <property type="entry name" value="Low_specificity_L-TA-like"/>
</dbReference>
<dbReference type="Gene3D" id="3.40.640.10">
    <property type="entry name" value="Type I PLP-dependent aspartate aminotransferase-like (Major domain)"/>
    <property type="match status" value="1"/>
</dbReference>
<evidence type="ECO:0000313" key="8">
    <source>
        <dbReference type="Proteomes" id="UP001161757"/>
    </source>
</evidence>
<dbReference type="Pfam" id="PF01212">
    <property type="entry name" value="Beta_elim_lyase"/>
    <property type="match status" value="1"/>
</dbReference>
<dbReference type="FunFam" id="3.40.640.10:FF:000030">
    <property type="entry name" value="Low-specificity L-threonine aldolase"/>
    <property type="match status" value="1"/>
</dbReference>
<dbReference type="InterPro" id="IPR015422">
    <property type="entry name" value="PyrdxlP-dep_Trfase_small"/>
</dbReference>
<dbReference type="AlphaFoldDB" id="A0AAN6F078"/>
<dbReference type="GO" id="GO:0006545">
    <property type="term" value="P:glycine biosynthetic process"/>
    <property type="evidence" value="ECO:0007669"/>
    <property type="project" value="TreeGrafter"/>
</dbReference>
<dbReference type="PANTHER" id="PTHR48097:SF9">
    <property type="entry name" value="L-THREONINE ALDOLASE"/>
    <property type="match status" value="1"/>
</dbReference>
<dbReference type="GO" id="GO:0008732">
    <property type="term" value="F:L-allo-threonine aldolase activity"/>
    <property type="evidence" value="ECO:0007669"/>
    <property type="project" value="TreeGrafter"/>
</dbReference>
<dbReference type="PANTHER" id="PTHR48097">
    <property type="entry name" value="L-THREONINE ALDOLASE-RELATED"/>
    <property type="match status" value="1"/>
</dbReference>
<dbReference type="InterPro" id="IPR015421">
    <property type="entry name" value="PyrdxlP-dep_Trfase_major"/>
</dbReference>
<dbReference type="GO" id="GO:0005829">
    <property type="term" value="C:cytosol"/>
    <property type="evidence" value="ECO:0007669"/>
    <property type="project" value="TreeGrafter"/>
</dbReference>
<evidence type="ECO:0000256" key="4">
    <source>
        <dbReference type="ARBA" id="ARBA00023239"/>
    </source>
</evidence>
<organism evidence="7 8">
    <name type="scientific">Exophiala dermatitidis</name>
    <name type="common">Black yeast-like fungus</name>
    <name type="synonym">Wangiella dermatitidis</name>
    <dbReference type="NCBI Taxonomy" id="5970"/>
    <lineage>
        <taxon>Eukaryota</taxon>
        <taxon>Fungi</taxon>
        <taxon>Dikarya</taxon>
        <taxon>Ascomycota</taxon>
        <taxon>Pezizomycotina</taxon>
        <taxon>Eurotiomycetes</taxon>
        <taxon>Chaetothyriomycetidae</taxon>
        <taxon>Chaetothyriales</taxon>
        <taxon>Herpotrichiellaceae</taxon>
        <taxon>Exophiala</taxon>
    </lineage>
</organism>
<sequence length="337" mass="37032">MDDDVFREDSTTKQFEADMAAMAGHEDGCIAVSGTMANQIAMLVLFQQPPYSLLTDSRAHIVHFEGGGTSFLTGASVQVVKPSNNRYLTLEDIQCKAILSDDIQKAPTKVISLECTAHGAITPVSEFRRIAEWARRRGIRLHLDGARLFEAVAANAGSLRDYCSLFDTVYLDFAKNLGAPIGTMLLGSSTLIRRARHVRKVLGGGVRMTGMISSVSRAAVEANFGWDGRGSKAHQLRLSHRWARMLGEAWQRYGGRLTRPVETNIVWLDIKRAGYNAATWERLGRKKGVKLDGPRVVVHHQNSDEALQRMLELFRECLSPSAAVSTGPATPAAQPML</sequence>